<feature type="region of interest" description="Disordered" evidence="1">
    <location>
        <begin position="74"/>
        <end position="103"/>
    </location>
</feature>
<evidence type="ECO:0000313" key="5">
    <source>
        <dbReference type="Proteomes" id="UP000011607"/>
    </source>
</evidence>
<keyword evidence="2" id="KW-1133">Transmembrane helix</keyword>
<dbReference type="Pfam" id="PF09851">
    <property type="entry name" value="SHOCT"/>
    <property type="match status" value="1"/>
</dbReference>
<evidence type="ECO:0000313" key="4">
    <source>
        <dbReference type="EMBL" id="EMA32382.1"/>
    </source>
</evidence>
<dbReference type="STRING" id="1227454.C446_14759"/>
<feature type="compositionally biased region" description="Basic and acidic residues" evidence="1">
    <location>
        <begin position="93"/>
        <end position="103"/>
    </location>
</feature>
<evidence type="ECO:0000256" key="2">
    <source>
        <dbReference type="SAM" id="Phobius"/>
    </source>
</evidence>
<organism evidence="4 5">
    <name type="scientific">Halobiforma nitratireducens JCM 10879</name>
    <dbReference type="NCBI Taxonomy" id="1227454"/>
    <lineage>
        <taxon>Archaea</taxon>
        <taxon>Methanobacteriati</taxon>
        <taxon>Methanobacteriota</taxon>
        <taxon>Stenosarchaea group</taxon>
        <taxon>Halobacteria</taxon>
        <taxon>Halobacteriales</taxon>
        <taxon>Natrialbaceae</taxon>
        <taxon>Halobiforma</taxon>
    </lineage>
</organism>
<dbReference type="AlphaFoldDB" id="M0LFM2"/>
<keyword evidence="5" id="KW-1185">Reference proteome</keyword>
<dbReference type="eggNOG" id="arCOG03912">
    <property type="taxonomic scope" value="Archaea"/>
</dbReference>
<dbReference type="PATRIC" id="fig|1227454.3.peg.3027"/>
<dbReference type="RefSeq" id="WP_006673848.1">
    <property type="nucleotide sequence ID" value="NZ_AOMA01000146.1"/>
</dbReference>
<evidence type="ECO:0000259" key="3">
    <source>
        <dbReference type="Pfam" id="PF09851"/>
    </source>
</evidence>
<proteinExistence type="predicted"/>
<dbReference type="InterPro" id="IPR018649">
    <property type="entry name" value="SHOCT"/>
</dbReference>
<feature type="transmembrane region" description="Helical" evidence="2">
    <location>
        <begin position="12"/>
        <end position="36"/>
    </location>
</feature>
<accession>M0LFM2</accession>
<feature type="transmembrane region" description="Helical" evidence="2">
    <location>
        <begin position="42"/>
        <end position="63"/>
    </location>
</feature>
<sequence length="151" mass="16173">MGRLGTLLLKGVGVLVLAFLVLSAIATLVGIAFSIVVTAFSIAISLAVLGLFVLAVLGLLSLFGDSSDTDRFEGFDANLGSSESDATTTATADRPRDPESRLREQYVSGELSEAEFERELDRLLEDGTGTNADTGPRDGTDRSREFDRDRR</sequence>
<dbReference type="EMBL" id="AOMA01000146">
    <property type="protein sequence ID" value="EMA32382.1"/>
    <property type="molecule type" value="Genomic_DNA"/>
</dbReference>
<keyword evidence="2" id="KW-0812">Transmembrane</keyword>
<comment type="caution">
    <text evidence="4">The sequence shown here is derived from an EMBL/GenBank/DDBJ whole genome shotgun (WGS) entry which is preliminary data.</text>
</comment>
<feature type="region of interest" description="Disordered" evidence="1">
    <location>
        <begin position="122"/>
        <end position="151"/>
    </location>
</feature>
<gene>
    <name evidence="4" type="ORF">C446_14759</name>
</gene>
<feature type="domain" description="SHOCT" evidence="3">
    <location>
        <begin position="97"/>
        <end position="124"/>
    </location>
</feature>
<name>M0LFM2_9EURY</name>
<dbReference type="Proteomes" id="UP000011607">
    <property type="component" value="Unassembled WGS sequence"/>
</dbReference>
<keyword evidence="2" id="KW-0472">Membrane</keyword>
<evidence type="ECO:0000256" key="1">
    <source>
        <dbReference type="SAM" id="MobiDB-lite"/>
    </source>
</evidence>
<reference evidence="4 5" key="1">
    <citation type="journal article" date="2014" name="PLoS Genet.">
        <title>Phylogenetically driven sequencing of extremely halophilic archaea reveals strategies for static and dynamic osmo-response.</title>
        <authorList>
            <person name="Becker E.A."/>
            <person name="Seitzer P.M."/>
            <person name="Tritt A."/>
            <person name="Larsen D."/>
            <person name="Krusor M."/>
            <person name="Yao A.I."/>
            <person name="Wu D."/>
            <person name="Madern D."/>
            <person name="Eisen J.A."/>
            <person name="Darling A.E."/>
            <person name="Facciotti M.T."/>
        </authorList>
    </citation>
    <scope>NUCLEOTIDE SEQUENCE [LARGE SCALE GENOMIC DNA]</scope>
    <source>
        <strain evidence="4 5">JCM 10879</strain>
    </source>
</reference>
<protein>
    <recommendedName>
        <fullName evidence="3">SHOCT domain-containing protein</fullName>
    </recommendedName>
</protein>
<feature type="compositionally biased region" description="Basic and acidic residues" evidence="1">
    <location>
        <begin position="135"/>
        <end position="151"/>
    </location>
</feature>